<feature type="region of interest" description="Disordered" evidence="1">
    <location>
        <begin position="1"/>
        <end position="70"/>
    </location>
</feature>
<reference evidence="2 3" key="1">
    <citation type="journal article" date="2019" name="Commun. Biol.">
        <title>The bagworm genome reveals a unique fibroin gene that provides high tensile strength.</title>
        <authorList>
            <person name="Kono N."/>
            <person name="Nakamura H."/>
            <person name="Ohtoshi R."/>
            <person name="Tomita M."/>
            <person name="Numata K."/>
            <person name="Arakawa K."/>
        </authorList>
    </citation>
    <scope>NUCLEOTIDE SEQUENCE [LARGE SCALE GENOMIC DNA]</scope>
</reference>
<comment type="caution">
    <text evidence="2">The sequence shown here is derived from an EMBL/GenBank/DDBJ whole genome shotgun (WGS) entry which is preliminary data.</text>
</comment>
<sequence>MDGFFARGCPLTPRDQRGGDADEDKGEETASQISERETDTEGDYDSDSETVTEVQNISSDSEDDIPLSYF</sequence>
<feature type="compositionally biased region" description="Acidic residues" evidence="1">
    <location>
        <begin position="60"/>
        <end position="70"/>
    </location>
</feature>
<dbReference type="OrthoDB" id="10057959at2759"/>
<accession>A0A4C1WUM7</accession>
<evidence type="ECO:0000313" key="3">
    <source>
        <dbReference type="Proteomes" id="UP000299102"/>
    </source>
</evidence>
<name>A0A4C1WUM7_EUMVA</name>
<evidence type="ECO:0000313" key="2">
    <source>
        <dbReference type="EMBL" id="GBP55236.1"/>
    </source>
</evidence>
<dbReference type="EMBL" id="BGZK01000663">
    <property type="protein sequence ID" value="GBP55236.1"/>
    <property type="molecule type" value="Genomic_DNA"/>
</dbReference>
<gene>
    <name evidence="2" type="ORF">EVAR_36820_1</name>
</gene>
<keyword evidence="3" id="KW-1185">Reference proteome</keyword>
<evidence type="ECO:0000256" key="1">
    <source>
        <dbReference type="SAM" id="MobiDB-lite"/>
    </source>
</evidence>
<protein>
    <submittedName>
        <fullName evidence="2">Uncharacterized protein</fullName>
    </submittedName>
</protein>
<organism evidence="2 3">
    <name type="scientific">Eumeta variegata</name>
    <name type="common">Bagworm moth</name>
    <name type="synonym">Eumeta japonica</name>
    <dbReference type="NCBI Taxonomy" id="151549"/>
    <lineage>
        <taxon>Eukaryota</taxon>
        <taxon>Metazoa</taxon>
        <taxon>Ecdysozoa</taxon>
        <taxon>Arthropoda</taxon>
        <taxon>Hexapoda</taxon>
        <taxon>Insecta</taxon>
        <taxon>Pterygota</taxon>
        <taxon>Neoptera</taxon>
        <taxon>Endopterygota</taxon>
        <taxon>Lepidoptera</taxon>
        <taxon>Glossata</taxon>
        <taxon>Ditrysia</taxon>
        <taxon>Tineoidea</taxon>
        <taxon>Psychidae</taxon>
        <taxon>Oiketicinae</taxon>
        <taxon>Eumeta</taxon>
    </lineage>
</organism>
<dbReference type="AlphaFoldDB" id="A0A4C1WUM7"/>
<proteinExistence type="predicted"/>
<feature type="compositionally biased region" description="Acidic residues" evidence="1">
    <location>
        <begin position="40"/>
        <end position="50"/>
    </location>
</feature>
<dbReference type="Proteomes" id="UP000299102">
    <property type="component" value="Unassembled WGS sequence"/>
</dbReference>